<keyword evidence="3" id="KW-1185">Reference proteome</keyword>
<gene>
    <name evidence="2" type="primary">AVEN_34491_1</name>
    <name evidence="2" type="ORF">CEXT_119041</name>
</gene>
<feature type="compositionally biased region" description="Basic and acidic residues" evidence="1">
    <location>
        <begin position="212"/>
        <end position="222"/>
    </location>
</feature>
<comment type="caution">
    <text evidence="2">The sequence shown here is derived from an EMBL/GenBank/DDBJ whole genome shotgun (WGS) entry which is preliminary data.</text>
</comment>
<protein>
    <submittedName>
        <fullName evidence="2">Uncharacterized protein</fullName>
    </submittedName>
</protein>
<dbReference type="Proteomes" id="UP001054945">
    <property type="component" value="Unassembled WGS sequence"/>
</dbReference>
<reference evidence="2 3" key="1">
    <citation type="submission" date="2021-06" db="EMBL/GenBank/DDBJ databases">
        <title>Caerostris extrusa draft genome.</title>
        <authorList>
            <person name="Kono N."/>
            <person name="Arakawa K."/>
        </authorList>
    </citation>
    <scope>NUCLEOTIDE SEQUENCE [LARGE SCALE GENOMIC DNA]</scope>
</reference>
<evidence type="ECO:0000256" key="1">
    <source>
        <dbReference type="SAM" id="MobiDB-lite"/>
    </source>
</evidence>
<organism evidence="2 3">
    <name type="scientific">Caerostris extrusa</name>
    <name type="common">Bark spider</name>
    <name type="synonym">Caerostris bankana</name>
    <dbReference type="NCBI Taxonomy" id="172846"/>
    <lineage>
        <taxon>Eukaryota</taxon>
        <taxon>Metazoa</taxon>
        <taxon>Ecdysozoa</taxon>
        <taxon>Arthropoda</taxon>
        <taxon>Chelicerata</taxon>
        <taxon>Arachnida</taxon>
        <taxon>Araneae</taxon>
        <taxon>Araneomorphae</taxon>
        <taxon>Entelegynae</taxon>
        <taxon>Araneoidea</taxon>
        <taxon>Araneidae</taxon>
        <taxon>Caerostris</taxon>
    </lineage>
</organism>
<sequence>MCHNFRIGNGTNTDASLSEKQIQGLFTLKLRESKDPLTVLHNRGLINIENCPKQIQHPHSKIDLTFYTEESHMGDLVKLFSSKHCFKNGKLVYSTTQEATPELSEEMHKFNDWWKSQSDGSLKKIERRQSLCRSIPSSNALRFSKETNADERHLQKDSTRKKDKSHSDCYTESENYSCKCPSSDPSEGSSCKTSSSQETVKSTVQYGAISRPGKDKEETLQA</sequence>
<dbReference type="EMBL" id="BPLR01011899">
    <property type="protein sequence ID" value="GIY49838.1"/>
    <property type="molecule type" value="Genomic_DNA"/>
</dbReference>
<name>A0AAV4TTU2_CAEEX</name>
<feature type="compositionally biased region" description="Polar residues" evidence="1">
    <location>
        <begin position="183"/>
        <end position="205"/>
    </location>
</feature>
<accession>A0AAV4TTU2</accession>
<proteinExistence type="predicted"/>
<evidence type="ECO:0000313" key="3">
    <source>
        <dbReference type="Proteomes" id="UP001054945"/>
    </source>
</evidence>
<feature type="compositionally biased region" description="Basic and acidic residues" evidence="1">
    <location>
        <begin position="144"/>
        <end position="169"/>
    </location>
</feature>
<dbReference type="AlphaFoldDB" id="A0AAV4TTU2"/>
<evidence type="ECO:0000313" key="2">
    <source>
        <dbReference type="EMBL" id="GIY49838.1"/>
    </source>
</evidence>
<feature type="region of interest" description="Disordered" evidence="1">
    <location>
        <begin position="144"/>
        <end position="222"/>
    </location>
</feature>